<dbReference type="SUPFAM" id="SSF51004">
    <property type="entry name" value="C-terminal (heme d1) domain of cytochrome cd1-nitrite reductase"/>
    <property type="match status" value="1"/>
</dbReference>
<dbReference type="PANTHER" id="PTHR30344:SF1">
    <property type="entry name" value="6-PHOSPHOGLUCONOLACTONASE"/>
    <property type="match status" value="1"/>
</dbReference>
<dbReference type="GO" id="GO:0017057">
    <property type="term" value="F:6-phosphogluconolactonase activity"/>
    <property type="evidence" value="ECO:0007669"/>
    <property type="project" value="TreeGrafter"/>
</dbReference>
<comment type="similarity">
    <text evidence="1">Belongs to the cycloisomerase 2 family.</text>
</comment>
<dbReference type="AlphaFoldDB" id="A0A6G8AMN6"/>
<proteinExistence type="inferred from homology"/>
<sequence>MTELLTLGTYTRDKSQGIYTVSLDTQNDTLKDLTLLTEAGNPTYLAKKDHTLISVLTNGDQGGIASWDLENQSCFLINSVMKNGAAPCYVSIDSERQLTYSANYHTGEITVYQLSLAGQLEQVESLTYAGSGPHPNQATSHAHFADLTPDNRLVTCDLGGDTVYTYDVSPEGKLTEVTSFNAPAGSGPRHLAFHPNKTTAYLFGELDSTVTTLNYDVLTGAFSQNQTYSTLPKDFTGESSGAAIQISQDGRFLYLSNRGHNSIVTFEISADDPNTLTPIQWISTEGDGPRDFTLNKTEDYLIVGHQFTNNLTLFKRSKDTGLLTLVQKDFEAPECVCIV</sequence>
<dbReference type="KEGG" id="vah:G7081_04325"/>
<gene>
    <name evidence="2" type="ORF">G7081_04325</name>
</gene>
<dbReference type="Pfam" id="PF10282">
    <property type="entry name" value="Lactonase"/>
    <property type="match status" value="1"/>
</dbReference>
<dbReference type="EMBL" id="CP049886">
    <property type="protein sequence ID" value="QIL46344.1"/>
    <property type="molecule type" value="Genomic_DNA"/>
</dbReference>
<dbReference type="PANTHER" id="PTHR30344">
    <property type="entry name" value="6-PHOSPHOGLUCONOLACTONASE-RELATED"/>
    <property type="match status" value="1"/>
</dbReference>
<reference evidence="2 3" key="1">
    <citation type="submission" date="2020-03" db="EMBL/GenBank/DDBJ databases">
        <title>Vagococcus sp. nov., isolated from beetles.</title>
        <authorList>
            <person name="Hyun D.-W."/>
            <person name="Bae J.-W."/>
        </authorList>
    </citation>
    <scope>NUCLEOTIDE SEQUENCE [LARGE SCALE GENOMIC DNA]</scope>
    <source>
        <strain evidence="2 3">HDW17A</strain>
    </source>
</reference>
<organism evidence="2 3">
    <name type="scientific">Vagococcus coleopterorum</name>
    <dbReference type="NCBI Taxonomy" id="2714946"/>
    <lineage>
        <taxon>Bacteria</taxon>
        <taxon>Bacillati</taxon>
        <taxon>Bacillota</taxon>
        <taxon>Bacilli</taxon>
        <taxon>Lactobacillales</taxon>
        <taxon>Enterococcaceae</taxon>
        <taxon>Vagococcus</taxon>
    </lineage>
</organism>
<accession>A0A6G8AMN6</accession>
<dbReference type="Proteomes" id="UP000500890">
    <property type="component" value="Chromosome"/>
</dbReference>
<dbReference type="GO" id="GO:0005829">
    <property type="term" value="C:cytosol"/>
    <property type="evidence" value="ECO:0007669"/>
    <property type="project" value="TreeGrafter"/>
</dbReference>
<evidence type="ECO:0000313" key="3">
    <source>
        <dbReference type="Proteomes" id="UP000500890"/>
    </source>
</evidence>
<dbReference type="InterPro" id="IPR015943">
    <property type="entry name" value="WD40/YVTN_repeat-like_dom_sf"/>
</dbReference>
<evidence type="ECO:0000256" key="1">
    <source>
        <dbReference type="ARBA" id="ARBA00005564"/>
    </source>
</evidence>
<dbReference type="RefSeq" id="WP_166007728.1">
    <property type="nucleotide sequence ID" value="NZ_CP049886.1"/>
</dbReference>
<evidence type="ECO:0000313" key="2">
    <source>
        <dbReference type="EMBL" id="QIL46344.1"/>
    </source>
</evidence>
<dbReference type="InterPro" id="IPR050282">
    <property type="entry name" value="Cycloisomerase_2"/>
</dbReference>
<dbReference type="InterPro" id="IPR011048">
    <property type="entry name" value="Haem_d1_sf"/>
</dbReference>
<name>A0A6G8AMN6_9ENTE</name>
<dbReference type="Gene3D" id="2.130.10.10">
    <property type="entry name" value="YVTN repeat-like/Quinoprotein amine dehydrogenase"/>
    <property type="match status" value="1"/>
</dbReference>
<keyword evidence="3" id="KW-1185">Reference proteome</keyword>
<dbReference type="InterPro" id="IPR019405">
    <property type="entry name" value="Lactonase_7-beta_prop"/>
</dbReference>
<protein>
    <submittedName>
        <fullName evidence="2">Lactonase family protein</fullName>
    </submittedName>
</protein>